<dbReference type="InterPro" id="IPR006103">
    <property type="entry name" value="Glyco_hydro_2_cat"/>
</dbReference>
<reference evidence="9" key="1">
    <citation type="submission" date="2016-10" db="EMBL/GenBank/DDBJ databases">
        <authorList>
            <person name="Varghese N."/>
            <person name="Submissions S."/>
        </authorList>
    </citation>
    <scope>NUCLEOTIDE SEQUENCE [LARGE SCALE GENOMIC DNA]</scope>
    <source>
        <strain evidence="9">DSM 21772</strain>
    </source>
</reference>
<dbReference type="GO" id="GO:0005975">
    <property type="term" value="P:carbohydrate metabolic process"/>
    <property type="evidence" value="ECO:0007669"/>
    <property type="project" value="InterPro"/>
</dbReference>
<evidence type="ECO:0000313" key="8">
    <source>
        <dbReference type="EMBL" id="SDS82896.1"/>
    </source>
</evidence>
<dbReference type="InterPro" id="IPR051913">
    <property type="entry name" value="GH2_Domain-Containing"/>
</dbReference>
<evidence type="ECO:0000259" key="6">
    <source>
        <dbReference type="Pfam" id="PF16355"/>
    </source>
</evidence>
<evidence type="ECO:0000313" key="9">
    <source>
        <dbReference type="Proteomes" id="UP000181956"/>
    </source>
</evidence>
<dbReference type="InterPro" id="IPR006102">
    <property type="entry name" value="Ig-like_GH2"/>
</dbReference>
<protein>
    <submittedName>
        <fullName evidence="8">Glycosyl hydrolases family 2</fullName>
    </submittedName>
</protein>
<dbReference type="PANTHER" id="PTHR42732:SF1">
    <property type="entry name" value="BETA-MANNOSIDASE"/>
    <property type="match status" value="1"/>
</dbReference>
<evidence type="ECO:0000256" key="2">
    <source>
        <dbReference type="ARBA" id="ARBA00022801"/>
    </source>
</evidence>
<evidence type="ECO:0000256" key="3">
    <source>
        <dbReference type="ARBA" id="ARBA00023295"/>
    </source>
</evidence>
<feature type="domain" description="Glycoside hydrolase family 2 immunoglobulin-like beta-sandwich" evidence="4">
    <location>
        <begin position="153"/>
        <end position="245"/>
    </location>
</feature>
<dbReference type="InterPro" id="IPR032311">
    <property type="entry name" value="DUF4982"/>
</dbReference>
<dbReference type="STRING" id="412690.SAMN04489834_2239"/>
<feature type="domain" description="Glycoside hydrolase family 2" evidence="7">
    <location>
        <begin position="689"/>
        <end position="786"/>
    </location>
</feature>
<dbReference type="Gene3D" id="2.60.120.260">
    <property type="entry name" value="Galactose-binding domain-like"/>
    <property type="match status" value="1"/>
</dbReference>
<dbReference type="Pfam" id="PF18565">
    <property type="entry name" value="Glyco_hydro2_C5"/>
    <property type="match status" value="1"/>
</dbReference>
<name>A0A1H1VER0_9MICO</name>
<accession>A0A1H1VER0</accession>
<dbReference type="Proteomes" id="UP000181956">
    <property type="component" value="Chromosome I"/>
</dbReference>
<dbReference type="GO" id="GO:0004553">
    <property type="term" value="F:hydrolase activity, hydrolyzing O-glycosyl compounds"/>
    <property type="evidence" value="ECO:0007669"/>
    <property type="project" value="InterPro"/>
</dbReference>
<evidence type="ECO:0000259" key="7">
    <source>
        <dbReference type="Pfam" id="PF18565"/>
    </source>
</evidence>
<dbReference type="OrthoDB" id="9762066at2"/>
<dbReference type="Pfam" id="PF00703">
    <property type="entry name" value="Glyco_hydro_2"/>
    <property type="match status" value="1"/>
</dbReference>
<evidence type="ECO:0000256" key="1">
    <source>
        <dbReference type="ARBA" id="ARBA00007401"/>
    </source>
</evidence>
<dbReference type="Pfam" id="PF02836">
    <property type="entry name" value="Glyco_hydro_2_C"/>
    <property type="match status" value="1"/>
</dbReference>
<dbReference type="InterPro" id="IPR017853">
    <property type="entry name" value="GH"/>
</dbReference>
<dbReference type="InterPro" id="IPR036156">
    <property type="entry name" value="Beta-gal/glucu_dom_sf"/>
</dbReference>
<feature type="domain" description="Glycoside hydrolase family 2 catalytic" evidence="5">
    <location>
        <begin position="254"/>
        <end position="406"/>
    </location>
</feature>
<dbReference type="InterPro" id="IPR013783">
    <property type="entry name" value="Ig-like_fold"/>
</dbReference>
<evidence type="ECO:0000259" key="5">
    <source>
        <dbReference type="Pfam" id="PF02836"/>
    </source>
</evidence>
<dbReference type="InterPro" id="IPR006101">
    <property type="entry name" value="Glyco_hydro_2"/>
</dbReference>
<dbReference type="RefSeq" id="WP_083364115.1">
    <property type="nucleotide sequence ID" value="NZ_LT629742.1"/>
</dbReference>
<dbReference type="SUPFAM" id="SSF51445">
    <property type="entry name" value="(Trans)glycosidases"/>
    <property type="match status" value="1"/>
</dbReference>
<keyword evidence="2 8" id="KW-0378">Hydrolase</keyword>
<dbReference type="SUPFAM" id="SSF49785">
    <property type="entry name" value="Galactose-binding domain-like"/>
    <property type="match status" value="1"/>
</dbReference>
<dbReference type="InterPro" id="IPR008979">
    <property type="entry name" value="Galactose-bd-like_sf"/>
</dbReference>
<dbReference type="PRINTS" id="PR00132">
    <property type="entry name" value="GLHYDRLASE2"/>
</dbReference>
<comment type="similarity">
    <text evidence="1">Belongs to the glycosyl hydrolase 2 family.</text>
</comment>
<dbReference type="EMBL" id="LT629742">
    <property type="protein sequence ID" value="SDS82896.1"/>
    <property type="molecule type" value="Genomic_DNA"/>
</dbReference>
<organism evidence="8 9">
    <name type="scientific">Microterricola viridarii</name>
    <dbReference type="NCBI Taxonomy" id="412690"/>
    <lineage>
        <taxon>Bacteria</taxon>
        <taxon>Bacillati</taxon>
        <taxon>Actinomycetota</taxon>
        <taxon>Actinomycetes</taxon>
        <taxon>Micrococcales</taxon>
        <taxon>Microbacteriaceae</taxon>
        <taxon>Microterricola</taxon>
    </lineage>
</organism>
<dbReference type="InterPro" id="IPR040605">
    <property type="entry name" value="Glyco_hydro2_dom5"/>
</dbReference>
<dbReference type="PANTHER" id="PTHR42732">
    <property type="entry name" value="BETA-GALACTOSIDASE"/>
    <property type="match status" value="1"/>
</dbReference>
<dbReference type="AlphaFoldDB" id="A0A1H1VER0"/>
<proteinExistence type="inferred from homology"/>
<dbReference type="Gene3D" id="3.20.20.80">
    <property type="entry name" value="Glycosidases"/>
    <property type="match status" value="1"/>
</dbReference>
<dbReference type="SUPFAM" id="SSF49303">
    <property type="entry name" value="beta-Galactosidase/glucuronidase domain"/>
    <property type="match status" value="1"/>
</dbReference>
<sequence>MKIIQPFGQNWTLRREGVDDIAVVIPHDAMISETRSADAAGGYHSSYFPGGRYLYEKRWVAEVEPGHTLSVHFEGVYGATEVSLNGQLVGESVSPYREFSVPLTSALRPGEENLLEVRVDNTLTPNSRWYTGSGVYRPVSLISAPETRFAFDGVRIRTLSTQDRARLCVEVDVDGPLSDAASVRISLRDGDSVLLEHVGVIGSNIVEAPGARLWSAEDPFLYTAEIELVEDGRILDRFTQRVGIRTVEVDATHGLRINGQTVLLRGACVHHDNGPLGAATFRAAEFRRIRILKENGFNAIRSSHNPLSRDMTDACDELGMYVMDELSDVWFAPKTAHDLSARFEDLWPDDARSLVAKVRNHPSVIMYSIGNEIAESGTTAGIDAARRISSFVRELDTDRPTTLAVNFLLNVMASQGKSVFSTEKKAPVRKSSAATSTMANVISNRIGRITQFISGLPIADKSTRDVFPAVDVAGYNYAWSRYKKDARNYPSRVVVGSESMSGDIVSIWPLVKELPNVIGDFMWTGWDYLGEAGIGTWAYGSESGSITKPFPQLTAGCGAIDITGVPGAPMLLARAVWGELDAPAIAVRPMDRSGQKVRRMAWRPSDAVASWAWRGSEGKRAEIEVYSSDDEVELLINGRSLGRRRAGVRAGFVTRFRVPYEAGEITAVGYCGNIETSRSTLKSASDTSLALVAESSWVESDGSDVAFVNVEIRDHNGVIEMLDDDNVAIEIVGPAELVGFASAAPSSTESFTDDEHTTWRGRALAVIRGTGAPGTIVLTATSTRHGTVSLQLQATATATSLASVR</sequence>
<gene>
    <name evidence="8" type="ORF">SAMN04489834_2239</name>
</gene>
<keyword evidence="3" id="KW-0326">Glycosidase</keyword>
<keyword evidence="9" id="KW-1185">Reference proteome</keyword>
<feature type="domain" description="DUF4982" evidence="6">
    <location>
        <begin position="618"/>
        <end position="671"/>
    </location>
</feature>
<dbReference type="Gene3D" id="2.60.40.10">
    <property type="entry name" value="Immunoglobulins"/>
    <property type="match status" value="3"/>
</dbReference>
<dbReference type="Pfam" id="PF16355">
    <property type="entry name" value="DUF4982"/>
    <property type="match status" value="1"/>
</dbReference>
<evidence type="ECO:0000259" key="4">
    <source>
        <dbReference type="Pfam" id="PF00703"/>
    </source>
</evidence>